<dbReference type="SUPFAM" id="SSF52047">
    <property type="entry name" value="RNI-like"/>
    <property type="match status" value="1"/>
</dbReference>
<feature type="domain" description="F-box" evidence="1">
    <location>
        <begin position="141"/>
        <end position="188"/>
    </location>
</feature>
<dbReference type="SUPFAM" id="SSF81383">
    <property type="entry name" value="F-box domain"/>
    <property type="match status" value="1"/>
</dbReference>
<gene>
    <name evidence="2" type="ORF">BXYJ_LOCUS6242</name>
</gene>
<organism evidence="2 3">
    <name type="scientific">Bursaphelenchus xylophilus</name>
    <name type="common">Pinewood nematode worm</name>
    <name type="synonym">Aphelenchoides xylophilus</name>
    <dbReference type="NCBI Taxonomy" id="6326"/>
    <lineage>
        <taxon>Eukaryota</taxon>
        <taxon>Metazoa</taxon>
        <taxon>Ecdysozoa</taxon>
        <taxon>Nematoda</taxon>
        <taxon>Chromadorea</taxon>
        <taxon>Rhabditida</taxon>
        <taxon>Tylenchina</taxon>
        <taxon>Tylenchomorpha</taxon>
        <taxon>Aphelenchoidea</taxon>
        <taxon>Aphelenchoididae</taxon>
        <taxon>Bursaphelenchus</taxon>
    </lineage>
</organism>
<sequence length="425" mass="48634">MFELLWRTVEGRLCNKLSMQVQIRNGFPSGHKTSKLSFCRPKTMISVTAAAHSFHRPSRSLGTHLKAYGSGRIALNASNSESNHPQIHQPGLLSRKKVIFKLWHLLVNLFKNFCPFVKFLVDVEESEELIKKKRRRKAKGNSIFDKLEDDVILKIFKFVDGESVLNLERTCSKLNKLIREHCDDLPKIQKDQIKLYFDEGEVIVSPVDERKVPSRYTMVPIESLSNYLRHLSTLSLFIRGLIPAETIPVLRRLARYRLDFSQIYFLWCELDVDADEYLKGLFLSNSDTLSDIGLESCSPTQLISDSLIAGNLQKLVSLRIWHDSSGHVYPITDRTLFKLVELMKKSNSPLETFDLNSCRVTVIGVTSLIEAWYNEPLVRGNLCLSLRNCGFSQYDLMEQCRNHNIPIDITGLLEKDEGSLTVNVN</sequence>
<name>A0A7I8WKD3_BURXY</name>
<evidence type="ECO:0000313" key="2">
    <source>
        <dbReference type="EMBL" id="CAD5220565.1"/>
    </source>
</evidence>
<dbReference type="InterPro" id="IPR036047">
    <property type="entry name" value="F-box-like_dom_sf"/>
</dbReference>
<dbReference type="SMART" id="SM00256">
    <property type="entry name" value="FBOX"/>
    <property type="match status" value="1"/>
</dbReference>
<dbReference type="InterPro" id="IPR032675">
    <property type="entry name" value="LRR_dom_sf"/>
</dbReference>
<dbReference type="Gene3D" id="1.20.1280.50">
    <property type="match status" value="1"/>
</dbReference>
<dbReference type="Pfam" id="PF00646">
    <property type="entry name" value="F-box"/>
    <property type="match status" value="1"/>
</dbReference>
<dbReference type="OrthoDB" id="1107553at2759"/>
<dbReference type="EMBL" id="CAJFCV020000003">
    <property type="protein sequence ID" value="CAG9106796.1"/>
    <property type="molecule type" value="Genomic_DNA"/>
</dbReference>
<protein>
    <submittedName>
        <fullName evidence="2">(pine wood nematode) hypothetical protein</fullName>
    </submittedName>
</protein>
<evidence type="ECO:0000259" key="1">
    <source>
        <dbReference type="PROSITE" id="PS50181"/>
    </source>
</evidence>
<accession>A0A7I8WKD3</accession>
<dbReference type="EMBL" id="CAJFDI010000003">
    <property type="protein sequence ID" value="CAD5220565.1"/>
    <property type="molecule type" value="Genomic_DNA"/>
</dbReference>
<keyword evidence="3" id="KW-1185">Reference proteome</keyword>
<dbReference type="Proteomes" id="UP000659654">
    <property type="component" value="Unassembled WGS sequence"/>
</dbReference>
<dbReference type="AlphaFoldDB" id="A0A7I8WKD3"/>
<dbReference type="InterPro" id="IPR001810">
    <property type="entry name" value="F-box_dom"/>
</dbReference>
<dbReference type="Proteomes" id="UP000582659">
    <property type="component" value="Unassembled WGS sequence"/>
</dbReference>
<dbReference type="CDD" id="cd09917">
    <property type="entry name" value="F-box_SF"/>
    <property type="match status" value="1"/>
</dbReference>
<reference evidence="2" key="1">
    <citation type="submission" date="2020-09" db="EMBL/GenBank/DDBJ databases">
        <authorList>
            <person name="Kikuchi T."/>
        </authorList>
    </citation>
    <scope>NUCLEOTIDE SEQUENCE</scope>
    <source>
        <strain evidence="2">Ka4C1</strain>
    </source>
</reference>
<comment type="caution">
    <text evidence="2">The sequence shown here is derived from an EMBL/GenBank/DDBJ whole genome shotgun (WGS) entry which is preliminary data.</text>
</comment>
<proteinExistence type="predicted"/>
<dbReference type="PROSITE" id="PS50181">
    <property type="entry name" value="FBOX"/>
    <property type="match status" value="1"/>
</dbReference>
<dbReference type="Gene3D" id="3.80.10.10">
    <property type="entry name" value="Ribonuclease Inhibitor"/>
    <property type="match status" value="1"/>
</dbReference>
<evidence type="ECO:0000313" key="3">
    <source>
        <dbReference type="Proteomes" id="UP000659654"/>
    </source>
</evidence>